<dbReference type="EMBL" id="UYYF01004276">
    <property type="protein sequence ID" value="VDN01172.1"/>
    <property type="molecule type" value="Genomic_DNA"/>
</dbReference>
<evidence type="ECO:0000256" key="2">
    <source>
        <dbReference type="SAM" id="MobiDB-lite"/>
    </source>
</evidence>
<feature type="region of interest" description="Disordered" evidence="2">
    <location>
        <begin position="696"/>
        <end position="717"/>
    </location>
</feature>
<evidence type="ECO:0000256" key="1">
    <source>
        <dbReference type="SAM" id="Coils"/>
    </source>
</evidence>
<organism evidence="5">
    <name type="scientific">Thelazia callipaeda</name>
    <name type="common">Oriental eyeworm</name>
    <name type="synonym">Parasitic nematode</name>
    <dbReference type="NCBI Taxonomy" id="103827"/>
    <lineage>
        <taxon>Eukaryota</taxon>
        <taxon>Metazoa</taxon>
        <taxon>Ecdysozoa</taxon>
        <taxon>Nematoda</taxon>
        <taxon>Chromadorea</taxon>
        <taxon>Rhabditida</taxon>
        <taxon>Spirurina</taxon>
        <taxon>Spiruromorpha</taxon>
        <taxon>Thelazioidea</taxon>
        <taxon>Thelaziidae</taxon>
        <taxon>Thelazia</taxon>
    </lineage>
</organism>
<dbReference type="STRING" id="103827.A0A0N5CV05"/>
<sequence>MNYSTTQLGYLGKTAFLNSKKNFYFFTDSNKKLLRKMAKVKPEEVSTPTHFEYFLSLPLHLVHIEDIQSNENNFVVPKLCEDPVIKNIFNVIEKNITDTSNNSIGTSDSSEFCLKLPVKNFKNNVKDEAVLCDYQVVTRDNKNNNYESMNEMKRSNLYLNLKNNLNESKRQSTPQIMAPSFDIKNVEEENNIILPRRKNILPLQSTDSTEATPPDTPVFTSEFKSTRNLDLSKQEAAYDAIVAHNKQDPISSPFHKTQEVTVADQMMTRQNDALLKNKFFSSYDNQDDTKGQTEEIQQALKQLDDVLDEQIPIEVFSIPNDNLSVISKRSSVENIERINTYKEPENCKKSVKELAEMLDSKPLPLQRKDPYSVATTSIEAESKVSIQAMKPSLIGISIFSPVIGKSITEIIAQKREQKEEVGNQKAALKRNFMIPSKIQTLSKSESQDMYCSSNGNQTSSSSQLRKNKFDFQKNFAEVNKILKDPERVRTEMTNTKSNTSSTESSQKIFTSEAEMVNFQKVSWLANSPGKKQKQNQVPQNLHIYENLNHPDRCSQISKHMSIEEANRRNGNVNATMEKIIQKQQFESDYDPSVSESTESAVQKYSCKLNEKENQKRVMNMEENSSDSTLTAATILSHKTDDSDVDNVKWRTDYVITPQNFDISVEDEKNLQLPPVLRTPPNRGISSQRIVQRSTSMYTSGSEEINNKTMQSTSTSEQGNQLGILNRHLSMSAVKMSNDNAYTSMIPPKPAPRRIDFLEQTRKNFNLSQEDVKNFKRNAKRPVPLPRQSKLKTSFNDNLLLKTSSTLGAKIQQGSINGSESMVAL</sequence>
<gene>
    <name evidence="3" type="ORF">TCLT_LOCUS4110</name>
</gene>
<feature type="coiled-coil region" evidence="1">
    <location>
        <begin position="562"/>
        <end position="621"/>
    </location>
</feature>
<reference evidence="5" key="1">
    <citation type="submission" date="2016-04" db="UniProtKB">
        <authorList>
            <consortium name="WormBaseParasite"/>
        </authorList>
    </citation>
    <scope>IDENTIFICATION</scope>
</reference>
<proteinExistence type="predicted"/>
<dbReference type="WBParaSite" id="TCLT_0000412101-mRNA-1">
    <property type="protein sequence ID" value="TCLT_0000412101-mRNA-1"/>
    <property type="gene ID" value="TCLT_0000412101"/>
</dbReference>
<accession>A0A0N5CV05</accession>
<name>A0A0N5CV05_THECL</name>
<keyword evidence="1" id="KW-0175">Coiled coil</keyword>
<evidence type="ECO:0000313" key="3">
    <source>
        <dbReference type="EMBL" id="VDN01172.1"/>
    </source>
</evidence>
<evidence type="ECO:0000313" key="5">
    <source>
        <dbReference type="WBParaSite" id="TCLT_0000412101-mRNA-1"/>
    </source>
</evidence>
<reference evidence="3 4" key="2">
    <citation type="submission" date="2018-11" db="EMBL/GenBank/DDBJ databases">
        <authorList>
            <consortium name="Pathogen Informatics"/>
        </authorList>
    </citation>
    <scope>NUCLEOTIDE SEQUENCE [LARGE SCALE GENOMIC DNA]</scope>
</reference>
<dbReference type="Proteomes" id="UP000276776">
    <property type="component" value="Unassembled WGS sequence"/>
</dbReference>
<evidence type="ECO:0000313" key="4">
    <source>
        <dbReference type="Proteomes" id="UP000276776"/>
    </source>
</evidence>
<dbReference type="AlphaFoldDB" id="A0A0N5CV05"/>
<protein>
    <submittedName>
        <fullName evidence="5">WH2 domain-containing protein</fullName>
    </submittedName>
</protein>
<keyword evidence="4" id="KW-1185">Reference proteome</keyword>
<dbReference type="OrthoDB" id="5865062at2759"/>